<dbReference type="EMBL" id="LGSS01000010">
    <property type="protein sequence ID" value="KNF08096.1"/>
    <property type="molecule type" value="Genomic_DNA"/>
</dbReference>
<accession>A0A0L0W9H8</accession>
<dbReference type="RefSeq" id="WP_050355739.1">
    <property type="nucleotide sequence ID" value="NZ_LGSS01000010.1"/>
</dbReference>
<reference evidence="2" key="1">
    <citation type="submission" date="2015-07" db="EMBL/GenBank/DDBJ databases">
        <title>Draft genome sequence of the purine-degrading Gottschalkia purinilyticum DSM 1384 (formerly Clostridium purinilyticum).</title>
        <authorList>
            <person name="Poehlein A."/>
            <person name="Schiel-Bengelsdorf B."/>
            <person name="Bengelsdorf F.R."/>
            <person name="Daniel R."/>
            <person name="Duerre P."/>
        </authorList>
    </citation>
    <scope>NUCLEOTIDE SEQUENCE [LARGE SCALE GENOMIC DNA]</scope>
    <source>
        <strain evidence="2">DSM 1384</strain>
    </source>
</reference>
<evidence type="ECO:0000313" key="1">
    <source>
        <dbReference type="EMBL" id="KNF08096.1"/>
    </source>
</evidence>
<protein>
    <submittedName>
        <fullName evidence="1">Uncharacterized protein</fullName>
    </submittedName>
</protein>
<dbReference type="STRING" id="1503.CLPU_10c01510"/>
<dbReference type="AlphaFoldDB" id="A0A0L0W9H8"/>
<organism evidence="1 2">
    <name type="scientific">Gottschalkia purinilytica</name>
    <name type="common">Clostridium purinilyticum</name>
    <dbReference type="NCBI Taxonomy" id="1503"/>
    <lineage>
        <taxon>Bacteria</taxon>
        <taxon>Bacillati</taxon>
        <taxon>Bacillota</taxon>
        <taxon>Tissierellia</taxon>
        <taxon>Tissierellales</taxon>
        <taxon>Gottschalkiaceae</taxon>
        <taxon>Gottschalkia</taxon>
    </lineage>
</organism>
<gene>
    <name evidence="1" type="ORF">CLPU_10c01510</name>
</gene>
<evidence type="ECO:0000313" key="2">
    <source>
        <dbReference type="Proteomes" id="UP000037267"/>
    </source>
</evidence>
<proteinExistence type="predicted"/>
<dbReference type="Proteomes" id="UP000037267">
    <property type="component" value="Unassembled WGS sequence"/>
</dbReference>
<name>A0A0L0W9H8_GOTPU</name>
<sequence>MEKHKPLKTKIPLEGNIVKDYMLGNTRIVICDSAYINRTQEDIEQTLRNIANIGRRAFLKQCEEEPIEEVYKRWGVEYPNEEN</sequence>
<dbReference type="OrthoDB" id="3035981at2"/>
<keyword evidence="2" id="KW-1185">Reference proteome</keyword>
<comment type="caution">
    <text evidence="1">The sequence shown here is derived from an EMBL/GenBank/DDBJ whole genome shotgun (WGS) entry which is preliminary data.</text>
</comment>